<dbReference type="InterPro" id="IPR020616">
    <property type="entry name" value="Thiolase_N"/>
</dbReference>
<evidence type="ECO:0000313" key="10">
    <source>
        <dbReference type="Proteomes" id="UP000029914"/>
    </source>
</evidence>
<keyword evidence="3 5" id="KW-0012">Acyltransferase</keyword>
<feature type="domain" description="Thiolase N-terminal" evidence="7">
    <location>
        <begin position="9"/>
        <end position="272"/>
    </location>
</feature>
<feature type="active site" description="Proton acceptor" evidence="4">
    <location>
        <position position="370"/>
    </location>
</feature>
<keyword evidence="10" id="KW-1185">Reference proteome</keyword>
<dbReference type="eggNOG" id="COG0183">
    <property type="taxonomic scope" value="Bacteria"/>
</dbReference>
<dbReference type="PANTHER" id="PTHR42689:SF1">
    <property type="entry name" value="ACETYL-COA ACYLTRANSFERASE FADA2 (3-KETOACYL-COA THIOLASE) (BETA-KETOTHIOLASE)-RELATED"/>
    <property type="match status" value="1"/>
</dbReference>
<comment type="similarity">
    <text evidence="1 5">Belongs to the thiolase-like superfamily. Thiolase family.</text>
</comment>
<dbReference type="EC" id="2.3.1.9" evidence="9"/>
<protein>
    <submittedName>
        <fullName evidence="9">Acetyl-CoA acetyltransferase</fullName>
        <ecNumber evidence="9">2.3.1.9</ecNumber>
    </submittedName>
</protein>
<dbReference type="InterPro" id="IPR050521">
    <property type="entry name" value="3-ketoacyl-CoA_Thiolase"/>
</dbReference>
<accession>A0A097IGU9</accession>
<gene>
    <name evidence="9" type="ORF">CDOO_09025</name>
</gene>
<dbReference type="PIRSF" id="PIRSF000429">
    <property type="entry name" value="Ac-CoA_Ac_transf"/>
    <property type="match status" value="1"/>
</dbReference>
<evidence type="ECO:0000256" key="4">
    <source>
        <dbReference type="PIRSR" id="PIRSR000429-1"/>
    </source>
</evidence>
<dbReference type="NCBIfam" id="NF006740">
    <property type="entry name" value="PRK09268.1"/>
    <property type="match status" value="1"/>
</dbReference>
<sequence>MSNDLRNAVVVGGNRTPFARTGTAYADVSTQELLTAALNGLVARFALTGEKIDEVAAGAVLKHARDFNLTRECVLSSGLDPHTPAVDLQQACATSLETFVYSANKIRLGQANTAIAGGVDSASDAPIAVSEGLRKALLRASREKTTQGRLKAFAAIRPKDLQPAPPSVEEPRTHKSMGESQAETGKAYGISREAQDELAYQSHQNLAKAWDEGFFDDLVTSFNGLTKDNVLRPDTTVEKLAKLRPAFGDTMTAGNSTNMTDGAAVVLLADEETARARNWEPLAKFVDAQVAAVNHVDGPELTDGLLLAPTRAIPEILERNGLTADDIDLYEIHEAFASTVLATLANLDEQGINIPRDRINKDGSSLAAGHPFAATGARIIASLSKRLHERGAGSRGLISVCAAGGQGVVVILEAM</sequence>
<dbReference type="KEGG" id="cdo:CDOO_09025"/>
<dbReference type="OrthoDB" id="1402717at2"/>
<evidence type="ECO:0000256" key="3">
    <source>
        <dbReference type="ARBA" id="ARBA00023315"/>
    </source>
</evidence>
<evidence type="ECO:0000259" key="7">
    <source>
        <dbReference type="Pfam" id="PF00108"/>
    </source>
</evidence>
<dbReference type="HOGENOM" id="CLU_031026_2_0_11"/>
<dbReference type="GO" id="GO:0003985">
    <property type="term" value="F:acetyl-CoA C-acetyltransferase activity"/>
    <property type="evidence" value="ECO:0007669"/>
    <property type="project" value="UniProtKB-EC"/>
</dbReference>
<feature type="active site" description="Proton acceptor" evidence="4">
    <location>
        <position position="401"/>
    </location>
</feature>
<evidence type="ECO:0000256" key="5">
    <source>
        <dbReference type="RuleBase" id="RU003557"/>
    </source>
</evidence>
<dbReference type="CDD" id="cd00751">
    <property type="entry name" value="thiolase"/>
    <property type="match status" value="1"/>
</dbReference>
<dbReference type="NCBIfam" id="TIGR01930">
    <property type="entry name" value="AcCoA-C-Actrans"/>
    <property type="match status" value="1"/>
</dbReference>
<organism evidence="9 10">
    <name type="scientific">Corynebacterium doosanense CAU 212 = DSM 45436</name>
    <dbReference type="NCBI Taxonomy" id="558173"/>
    <lineage>
        <taxon>Bacteria</taxon>
        <taxon>Bacillati</taxon>
        <taxon>Actinomycetota</taxon>
        <taxon>Actinomycetes</taxon>
        <taxon>Mycobacteriales</taxon>
        <taxon>Corynebacteriaceae</taxon>
        <taxon>Corynebacterium</taxon>
    </lineage>
</organism>
<dbReference type="PANTHER" id="PTHR42689">
    <property type="entry name" value="ACETYL-COA ACYLTRANSFERASE FADA2 (3-KETOACYL-COA THIOLASE) (BETA-KETOTHIOLASE)-RELATED"/>
    <property type="match status" value="1"/>
</dbReference>
<dbReference type="SUPFAM" id="SSF53901">
    <property type="entry name" value="Thiolase-like"/>
    <property type="match status" value="2"/>
</dbReference>
<dbReference type="Gene3D" id="3.40.47.10">
    <property type="match status" value="1"/>
</dbReference>
<dbReference type="RefSeq" id="WP_018020949.1">
    <property type="nucleotide sequence ID" value="NZ_AQUX01000001.1"/>
</dbReference>
<dbReference type="AlphaFoldDB" id="A0A097IGU9"/>
<evidence type="ECO:0000259" key="8">
    <source>
        <dbReference type="Pfam" id="PF02803"/>
    </source>
</evidence>
<dbReference type="InterPro" id="IPR002155">
    <property type="entry name" value="Thiolase"/>
</dbReference>
<proteinExistence type="inferred from homology"/>
<feature type="region of interest" description="Disordered" evidence="6">
    <location>
        <begin position="158"/>
        <end position="185"/>
    </location>
</feature>
<dbReference type="Pfam" id="PF02803">
    <property type="entry name" value="Thiolase_C"/>
    <property type="match status" value="1"/>
</dbReference>
<reference evidence="9 10" key="1">
    <citation type="submission" date="2013-09" db="EMBL/GenBank/DDBJ databases">
        <title>Complete genome sequence of Corynebacterium doosanense CAU 212(T) (=DSM 45436(T)), isolated from activated sludge.</title>
        <authorList>
            <person name="Schaffert L."/>
            <person name="Albersmeier A."/>
            <person name="Kalinowski J."/>
            <person name="Ruckert C."/>
        </authorList>
    </citation>
    <scope>NUCLEOTIDE SEQUENCE [LARGE SCALE GENOMIC DNA]</scope>
    <source>
        <strain evidence="9 10">CAU 212</strain>
    </source>
</reference>
<keyword evidence="2 5" id="KW-0808">Transferase</keyword>
<dbReference type="GO" id="GO:0005829">
    <property type="term" value="C:cytosol"/>
    <property type="evidence" value="ECO:0007669"/>
    <property type="project" value="TreeGrafter"/>
</dbReference>
<dbReference type="EMBL" id="CP006764">
    <property type="protein sequence ID" value="AIT61388.1"/>
    <property type="molecule type" value="Genomic_DNA"/>
</dbReference>
<evidence type="ECO:0000313" key="9">
    <source>
        <dbReference type="EMBL" id="AIT61388.1"/>
    </source>
</evidence>
<evidence type="ECO:0000256" key="1">
    <source>
        <dbReference type="ARBA" id="ARBA00010982"/>
    </source>
</evidence>
<evidence type="ECO:0000256" key="6">
    <source>
        <dbReference type="SAM" id="MobiDB-lite"/>
    </source>
</evidence>
<feature type="domain" description="Thiolase C-terminal" evidence="8">
    <location>
        <begin position="303"/>
        <end position="413"/>
    </location>
</feature>
<dbReference type="Proteomes" id="UP000029914">
    <property type="component" value="Chromosome"/>
</dbReference>
<feature type="active site" description="Acyl-thioester intermediate" evidence="4">
    <location>
        <position position="92"/>
    </location>
</feature>
<dbReference type="Pfam" id="PF00108">
    <property type="entry name" value="Thiolase_N"/>
    <property type="match status" value="1"/>
</dbReference>
<name>A0A097IGU9_9CORY</name>
<dbReference type="InterPro" id="IPR016039">
    <property type="entry name" value="Thiolase-like"/>
</dbReference>
<evidence type="ECO:0000256" key="2">
    <source>
        <dbReference type="ARBA" id="ARBA00022679"/>
    </source>
</evidence>
<dbReference type="STRING" id="558173.CDOO_09025"/>
<dbReference type="InterPro" id="IPR020617">
    <property type="entry name" value="Thiolase_C"/>
</dbReference>